<comment type="caution">
    <text evidence="1">The sequence shown here is derived from an EMBL/GenBank/DDBJ whole genome shotgun (WGS) entry which is preliminary data.</text>
</comment>
<dbReference type="Proteomes" id="UP001050975">
    <property type="component" value="Unassembled WGS sequence"/>
</dbReference>
<sequence>MNPTSLNQWFSIDQQRNYVSKLTGRHGLTRRRAEYFVKLWAYLLLKQQEEMGNGKVQPLRELSPLLGAIPCTHREAAELFYSDKERGSDRAAGMMIDQLVYLRLIKKKFDGSTICIEIRPLPELTPRPQPEQPIQVKTDAFNPRTDAIPAANLIVRNYSWLNPEGTPTYRIVRLLQGWAQQYPSGMRVLRRCDNENVVGFYMLYPTARESEEKFFLPPSKSLYVTVNVETDPMALATPGDRDCTVAFVRSWTVNAPFLQKGYLTQFVQDVQQTLRQMQQEFPNLCDLYAMVFHPEHDELRIALGFQKTVEDTQLPLSWIYQPVDRFLALDVPQALANLRLSLPEDLSLTLRL</sequence>
<evidence type="ECO:0000313" key="1">
    <source>
        <dbReference type="EMBL" id="GET43280.1"/>
    </source>
</evidence>
<proteinExistence type="predicted"/>
<evidence type="ECO:0000313" key="2">
    <source>
        <dbReference type="Proteomes" id="UP001050975"/>
    </source>
</evidence>
<gene>
    <name evidence="1" type="ORF">MiSe_81020</name>
</gene>
<keyword evidence="2" id="KW-1185">Reference proteome</keyword>
<accession>A0AAV3XN05</accession>
<reference evidence="1" key="1">
    <citation type="submission" date="2019-10" db="EMBL/GenBank/DDBJ databases">
        <title>Draft genome sequece of Microseira wollei NIES-4236.</title>
        <authorList>
            <person name="Yamaguchi H."/>
            <person name="Suzuki S."/>
            <person name="Kawachi M."/>
        </authorList>
    </citation>
    <scope>NUCLEOTIDE SEQUENCE</scope>
    <source>
        <strain evidence="1">NIES-4236</strain>
    </source>
</reference>
<dbReference type="EMBL" id="BLAY01000212">
    <property type="protein sequence ID" value="GET43280.1"/>
    <property type="molecule type" value="Genomic_DNA"/>
</dbReference>
<protein>
    <submittedName>
        <fullName evidence="1">Uncharacterized protein</fullName>
    </submittedName>
</protein>
<dbReference type="AlphaFoldDB" id="A0AAV3XN05"/>
<name>A0AAV3XN05_9CYAN</name>
<dbReference type="RefSeq" id="WP_226591937.1">
    <property type="nucleotide sequence ID" value="NZ_BLAY01000212.1"/>
</dbReference>
<organism evidence="1 2">
    <name type="scientific">Microseira wollei NIES-4236</name>
    <dbReference type="NCBI Taxonomy" id="2530354"/>
    <lineage>
        <taxon>Bacteria</taxon>
        <taxon>Bacillati</taxon>
        <taxon>Cyanobacteriota</taxon>
        <taxon>Cyanophyceae</taxon>
        <taxon>Oscillatoriophycideae</taxon>
        <taxon>Aerosakkonematales</taxon>
        <taxon>Aerosakkonemataceae</taxon>
        <taxon>Microseira</taxon>
    </lineage>
</organism>